<feature type="chain" id="PRO_5034646489" evidence="1">
    <location>
        <begin position="27"/>
        <end position="392"/>
    </location>
</feature>
<dbReference type="Gene3D" id="3.60.10.10">
    <property type="entry name" value="Endonuclease/exonuclease/phosphatase"/>
    <property type="match status" value="2"/>
</dbReference>
<dbReference type="Pfam" id="PF03372">
    <property type="entry name" value="Exo_endo_phos"/>
    <property type="match status" value="1"/>
</dbReference>
<evidence type="ECO:0000313" key="4">
    <source>
        <dbReference type="RefSeq" id="XP_022344388.1"/>
    </source>
</evidence>
<dbReference type="SUPFAM" id="SSF56219">
    <property type="entry name" value="DNase I-like"/>
    <property type="match status" value="1"/>
</dbReference>
<reference evidence="4" key="1">
    <citation type="submission" date="2025-08" db="UniProtKB">
        <authorList>
            <consortium name="RefSeq"/>
        </authorList>
    </citation>
    <scope>IDENTIFICATION</scope>
    <source>
        <tissue evidence="4">Whole sample</tissue>
    </source>
</reference>
<dbReference type="GO" id="GO:0003824">
    <property type="term" value="F:catalytic activity"/>
    <property type="evidence" value="ECO:0007669"/>
    <property type="project" value="InterPro"/>
</dbReference>
<feature type="signal peptide" evidence="1">
    <location>
        <begin position="1"/>
        <end position="26"/>
    </location>
</feature>
<evidence type="ECO:0000313" key="3">
    <source>
        <dbReference type="Proteomes" id="UP000694844"/>
    </source>
</evidence>
<dbReference type="InterPro" id="IPR005135">
    <property type="entry name" value="Endo/exonuclease/phosphatase"/>
</dbReference>
<proteinExistence type="predicted"/>
<sequence>MTRPRKNRMLRWLCFSLFLGADLCSGQTRLMTYNAGLLDTIPLKEERRDYVSANVGHTDADIICLQEIWLASDVDLIVSFNQLQYPYSYSARHDLERNLLPPCANVSLAGVLFKILANGCTKKTNSGEQAKCILEKTGVMNLPQRCISCLAIAASGGFSPTKISKDCVLTSQGEVNLPGLLVLSKRPLLYPLVKYFLPFTKTTVKRGFIHFQDEYVGDIACTHLTPNLGTDYLEPNLRGLFNSYEDQNFFESVIMEKELSTAPRAVIMGDLNCGPRVSNTNVKEEFQFGYHQFLIAGYENPYIDRAGLCTYCLDNPLTMDQNQLTATTPANNVLDHVLLRGIRGTVVQRVFTEIIPGLSIPPSDHYGTETTVVNKGNEFQFQLLVPWLRWIM</sequence>
<dbReference type="KEGG" id="cvn:111137281"/>
<dbReference type="GeneID" id="111137281"/>
<keyword evidence="1" id="KW-0732">Signal</keyword>
<evidence type="ECO:0000259" key="2">
    <source>
        <dbReference type="Pfam" id="PF03372"/>
    </source>
</evidence>
<dbReference type="RefSeq" id="XP_022344388.1">
    <property type="nucleotide sequence ID" value="XM_022488680.1"/>
</dbReference>
<accession>A0A8B8EXT4</accession>
<dbReference type="AlphaFoldDB" id="A0A8B8EXT4"/>
<feature type="domain" description="Endonuclease/exonuclease/phosphatase" evidence="2">
    <location>
        <begin position="31"/>
        <end position="365"/>
    </location>
</feature>
<dbReference type="OrthoDB" id="6125239at2759"/>
<evidence type="ECO:0000256" key="1">
    <source>
        <dbReference type="SAM" id="SignalP"/>
    </source>
</evidence>
<name>A0A8B8EXT4_CRAVI</name>
<dbReference type="InterPro" id="IPR036691">
    <property type="entry name" value="Endo/exonu/phosph_ase_sf"/>
</dbReference>
<organism evidence="3 4">
    <name type="scientific">Crassostrea virginica</name>
    <name type="common">Eastern oyster</name>
    <dbReference type="NCBI Taxonomy" id="6565"/>
    <lineage>
        <taxon>Eukaryota</taxon>
        <taxon>Metazoa</taxon>
        <taxon>Spiralia</taxon>
        <taxon>Lophotrochozoa</taxon>
        <taxon>Mollusca</taxon>
        <taxon>Bivalvia</taxon>
        <taxon>Autobranchia</taxon>
        <taxon>Pteriomorphia</taxon>
        <taxon>Ostreida</taxon>
        <taxon>Ostreoidea</taxon>
        <taxon>Ostreidae</taxon>
        <taxon>Crassostrea</taxon>
    </lineage>
</organism>
<gene>
    <name evidence="4" type="primary">LOC111137281</name>
</gene>
<protein>
    <submittedName>
        <fullName evidence="4">Uncharacterized protein LOC111137281</fullName>
    </submittedName>
</protein>
<dbReference type="Proteomes" id="UP000694844">
    <property type="component" value="Chromosome 5"/>
</dbReference>
<keyword evidence="3" id="KW-1185">Reference proteome</keyword>